<evidence type="ECO:0000313" key="2">
    <source>
        <dbReference type="EMBL" id="KAF8426449.1"/>
    </source>
</evidence>
<evidence type="ECO:0000313" key="3">
    <source>
        <dbReference type="Proteomes" id="UP001194468"/>
    </source>
</evidence>
<gene>
    <name evidence="2" type="ORF">L210DRAFT_720712</name>
</gene>
<proteinExistence type="predicted"/>
<keyword evidence="1" id="KW-0472">Membrane</keyword>
<sequence length="51" mass="5588">MLSLFIREKLYIGGACWAFLFGVIIGPYGAGIFDLGPTAQFVPSSRSQFPF</sequence>
<reference evidence="2" key="2">
    <citation type="journal article" date="2020" name="Nat. Commun.">
        <title>Large-scale genome sequencing of mycorrhizal fungi provides insights into the early evolution of symbiotic traits.</title>
        <authorList>
            <person name="Miyauchi S."/>
            <person name="Kiss E."/>
            <person name="Kuo A."/>
            <person name="Drula E."/>
            <person name="Kohler A."/>
            <person name="Sanchez-Garcia M."/>
            <person name="Morin E."/>
            <person name="Andreopoulos B."/>
            <person name="Barry K.W."/>
            <person name="Bonito G."/>
            <person name="Buee M."/>
            <person name="Carver A."/>
            <person name="Chen C."/>
            <person name="Cichocki N."/>
            <person name="Clum A."/>
            <person name="Culley D."/>
            <person name="Crous P.W."/>
            <person name="Fauchery L."/>
            <person name="Girlanda M."/>
            <person name="Hayes R.D."/>
            <person name="Keri Z."/>
            <person name="LaButti K."/>
            <person name="Lipzen A."/>
            <person name="Lombard V."/>
            <person name="Magnuson J."/>
            <person name="Maillard F."/>
            <person name="Murat C."/>
            <person name="Nolan M."/>
            <person name="Ohm R.A."/>
            <person name="Pangilinan J."/>
            <person name="Pereira M.F."/>
            <person name="Perotto S."/>
            <person name="Peter M."/>
            <person name="Pfister S."/>
            <person name="Riley R."/>
            <person name="Sitrit Y."/>
            <person name="Stielow J.B."/>
            <person name="Szollosi G."/>
            <person name="Zifcakova L."/>
            <person name="Stursova M."/>
            <person name="Spatafora J.W."/>
            <person name="Tedersoo L."/>
            <person name="Vaario L.M."/>
            <person name="Yamada A."/>
            <person name="Yan M."/>
            <person name="Wang P."/>
            <person name="Xu J."/>
            <person name="Bruns T."/>
            <person name="Baldrian P."/>
            <person name="Vilgalys R."/>
            <person name="Dunand C."/>
            <person name="Henrissat B."/>
            <person name="Grigoriev I.V."/>
            <person name="Hibbett D."/>
            <person name="Nagy L.G."/>
            <person name="Martin F.M."/>
        </authorList>
    </citation>
    <scope>NUCLEOTIDE SEQUENCE</scope>
    <source>
        <strain evidence="2">BED1</strain>
    </source>
</reference>
<keyword evidence="1" id="KW-0812">Transmembrane</keyword>
<accession>A0AAD4BG03</accession>
<name>A0AAD4BG03_BOLED</name>
<reference evidence="2" key="1">
    <citation type="submission" date="2019-10" db="EMBL/GenBank/DDBJ databases">
        <authorList>
            <consortium name="DOE Joint Genome Institute"/>
            <person name="Kuo A."/>
            <person name="Miyauchi S."/>
            <person name="Kiss E."/>
            <person name="Drula E."/>
            <person name="Kohler A."/>
            <person name="Sanchez-Garcia M."/>
            <person name="Andreopoulos B."/>
            <person name="Barry K.W."/>
            <person name="Bonito G."/>
            <person name="Buee M."/>
            <person name="Carver A."/>
            <person name="Chen C."/>
            <person name="Cichocki N."/>
            <person name="Clum A."/>
            <person name="Culley D."/>
            <person name="Crous P.W."/>
            <person name="Fauchery L."/>
            <person name="Girlanda M."/>
            <person name="Hayes R."/>
            <person name="Keri Z."/>
            <person name="LaButti K."/>
            <person name="Lipzen A."/>
            <person name="Lombard V."/>
            <person name="Magnuson J."/>
            <person name="Maillard F."/>
            <person name="Morin E."/>
            <person name="Murat C."/>
            <person name="Nolan M."/>
            <person name="Ohm R."/>
            <person name="Pangilinan J."/>
            <person name="Pereira M."/>
            <person name="Perotto S."/>
            <person name="Peter M."/>
            <person name="Riley R."/>
            <person name="Sitrit Y."/>
            <person name="Stielow B."/>
            <person name="Szollosi G."/>
            <person name="Zifcakova L."/>
            <person name="Stursova M."/>
            <person name="Spatafora J.W."/>
            <person name="Tedersoo L."/>
            <person name="Vaario L.-M."/>
            <person name="Yamada A."/>
            <person name="Yan M."/>
            <person name="Wang P."/>
            <person name="Xu J."/>
            <person name="Bruns T."/>
            <person name="Baldrian P."/>
            <person name="Vilgalys R."/>
            <person name="Henrissat B."/>
            <person name="Grigoriev I.V."/>
            <person name="Hibbett D."/>
            <person name="Nagy L.G."/>
            <person name="Martin F.M."/>
        </authorList>
    </citation>
    <scope>NUCLEOTIDE SEQUENCE</scope>
    <source>
        <strain evidence="2">BED1</strain>
    </source>
</reference>
<comment type="caution">
    <text evidence="2">The sequence shown here is derived from an EMBL/GenBank/DDBJ whole genome shotgun (WGS) entry which is preliminary data.</text>
</comment>
<evidence type="ECO:0000256" key="1">
    <source>
        <dbReference type="SAM" id="Phobius"/>
    </source>
</evidence>
<dbReference type="EMBL" id="WHUW01000087">
    <property type="protein sequence ID" value="KAF8426449.1"/>
    <property type="molecule type" value="Genomic_DNA"/>
</dbReference>
<dbReference type="AlphaFoldDB" id="A0AAD4BG03"/>
<feature type="transmembrane region" description="Helical" evidence="1">
    <location>
        <begin position="12"/>
        <end position="33"/>
    </location>
</feature>
<organism evidence="2 3">
    <name type="scientific">Boletus edulis BED1</name>
    <dbReference type="NCBI Taxonomy" id="1328754"/>
    <lineage>
        <taxon>Eukaryota</taxon>
        <taxon>Fungi</taxon>
        <taxon>Dikarya</taxon>
        <taxon>Basidiomycota</taxon>
        <taxon>Agaricomycotina</taxon>
        <taxon>Agaricomycetes</taxon>
        <taxon>Agaricomycetidae</taxon>
        <taxon>Boletales</taxon>
        <taxon>Boletineae</taxon>
        <taxon>Boletaceae</taxon>
        <taxon>Boletoideae</taxon>
        <taxon>Boletus</taxon>
    </lineage>
</organism>
<protein>
    <submittedName>
        <fullName evidence="2">Uncharacterized protein</fullName>
    </submittedName>
</protein>
<keyword evidence="1" id="KW-1133">Transmembrane helix</keyword>
<keyword evidence="3" id="KW-1185">Reference proteome</keyword>
<dbReference type="Proteomes" id="UP001194468">
    <property type="component" value="Unassembled WGS sequence"/>
</dbReference>